<dbReference type="GO" id="GO:0016779">
    <property type="term" value="F:nucleotidyltransferase activity"/>
    <property type="evidence" value="ECO:0007669"/>
    <property type="project" value="InterPro"/>
</dbReference>
<keyword evidence="1" id="KW-0808">Transferase</keyword>
<evidence type="ECO:0000313" key="7">
    <source>
        <dbReference type="Proteomes" id="UP000663860"/>
    </source>
</evidence>
<feature type="non-terminal residue" evidence="6">
    <location>
        <position position="195"/>
    </location>
</feature>
<proteinExistence type="predicted"/>
<feature type="non-terminal residue" evidence="6">
    <location>
        <position position="1"/>
    </location>
</feature>
<evidence type="ECO:0000256" key="4">
    <source>
        <dbReference type="SAM" id="MobiDB-lite"/>
    </source>
</evidence>
<sequence length="195" mass="21441">KNMYIEIAHVNSDKYTPNESVFQNQQQTNSASTKDDSSNTKSSTTNDTPQSSKSPSSTTNPSSAFSGMWIVGLQFATASKCKLDLTNEICTFLNVVYRTAANSNMNRENIDLDARYVRQRDLHTVLPKDVIATSSQSPRLSKTASIDDKSETNTNLHLKRPKLDSTSSEPGSIPDSDSESTAKRVKLELINESSP</sequence>
<dbReference type="InterPro" id="IPR011068">
    <property type="entry name" value="NuclTrfase_I-like_C"/>
</dbReference>
<evidence type="ECO:0000259" key="5">
    <source>
        <dbReference type="Pfam" id="PF04926"/>
    </source>
</evidence>
<feature type="compositionally biased region" description="Low complexity" evidence="4">
    <location>
        <begin position="39"/>
        <end position="62"/>
    </location>
</feature>
<protein>
    <recommendedName>
        <fullName evidence="5">Poly(A) polymerase RNA-binding domain-containing protein</fullName>
    </recommendedName>
</protein>
<feature type="compositionally biased region" description="Polar residues" evidence="4">
    <location>
        <begin position="133"/>
        <end position="144"/>
    </location>
</feature>
<gene>
    <name evidence="6" type="ORF">IZO911_LOCUS45433</name>
</gene>
<keyword evidence="2" id="KW-0547">Nucleotide-binding</keyword>
<feature type="domain" description="Poly(A) polymerase RNA-binding" evidence="5">
    <location>
        <begin position="4"/>
        <end position="126"/>
    </location>
</feature>
<name>A0A815U1J6_9BILA</name>
<evidence type="ECO:0000256" key="2">
    <source>
        <dbReference type="ARBA" id="ARBA00022741"/>
    </source>
</evidence>
<dbReference type="GO" id="GO:0031123">
    <property type="term" value="P:RNA 3'-end processing"/>
    <property type="evidence" value="ECO:0007669"/>
    <property type="project" value="InterPro"/>
</dbReference>
<dbReference type="InterPro" id="IPR007010">
    <property type="entry name" value="PolA_pol_RNA-bd_dom"/>
</dbReference>
<feature type="region of interest" description="Disordered" evidence="4">
    <location>
        <begin position="15"/>
        <end position="62"/>
    </location>
</feature>
<organism evidence="6 7">
    <name type="scientific">Adineta steineri</name>
    <dbReference type="NCBI Taxonomy" id="433720"/>
    <lineage>
        <taxon>Eukaryota</taxon>
        <taxon>Metazoa</taxon>
        <taxon>Spiralia</taxon>
        <taxon>Gnathifera</taxon>
        <taxon>Rotifera</taxon>
        <taxon>Eurotatoria</taxon>
        <taxon>Bdelloidea</taxon>
        <taxon>Adinetida</taxon>
        <taxon>Adinetidae</taxon>
        <taxon>Adineta</taxon>
    </lineage>
</organism>
<dbReference type="GO" id="GO:0005524">
    <property type="term" value="F:ATP binding"/>
    <property type="evidence" value="ECO:0007669"/>
    <property type="project" value="UniProtKB-KW"/>
</dbReference>
<feature type="compositionally biased region" description="Polar residues" evidence="4">
    <location>
        <begin position="15"/>
        <end position="27"/>
    </location>
</feature>
<feature type="compositionally biased region" description="Basic and acidic residues" evidence="4">
    <location>
        <begin position="180"/>
        <end position="189"/>
    </location>
</feature>
<dbReference type="EMBL" id="CAJNOE010004236">
    <property type="protein sequence ID" value="CAF1510551.1"/>
    <property type="molecule type" value="Genomic_DNA"/>
</dbReference>
<reference evidence="6" key="1">
    <citation type="submission" date="2021-02" db="EMBL/GenBank/DDBJ databases">
        <authorList>
            <person name="Nowell W R."/>
        </authorList>
    </citation>
    <scope>NUCLEOTIDE SEQUENCE</scope>
</reference>
<feature type="region of interest" description="Disordered" evidence="4">
    <location>
        <begin position="133"/>
        <end position="195"/>
    </location>
</feature>
<comment type="caution">
    <text evidence="6">The sequence shown here is derived from an EMBL/GenBank/DDBJ whole genome shotgun (WGS) entry which is preliminary data.</text>
</comment>
<dbReference type="GO" id="GO:0003723">
    <property type="term" value="F:RNA binding"/>
    <property type="evidence" value="ECO:0007669"/>
    <property type="project" value="InterPro"/>
</dbReference>
<dbReference type="Proteomes" id="UP000663860">
    <property type="component" value="Unassembled WGS sequence"/>
</dbReference>
<accession>A0A815U1J6</accession>
<evidence type="ECO:0000256" key="3">
    <source>
        <dbReference type="ARBA" id="ARBA00022840"/>
    </source>
</evidence>
<dbReference type="AlphaFoldDB" id="A0A815U1J6"/>
<dbReference type="SUPFAM" id="SSF55003">
    <property type="entry name" value="PAP/Archaeal CCA-adding enzyme, C-terminal domain"/>
    <property type="match status" value="1"/>
</dbReference>
<keyword evidence="3" id="KW-0067">ATP-binding</keyword>
<dbReference type="Gene3D" id="3.30.70.590">
    <property type="entry name" value="Poly(A) polymerase predicted RNA binding domain"/>
    <property type="match status" value="1"/>
</dbReference>
<dbReference type="Pfam" id="PF04926">
    <property type="entry name" value="PAP_RNA-bind"/>
    <property type="match status" value="1"/>
</dbReference>
<evidence type="ECO:0000313" key="6">
    <source>
        <dbReference type="EMBL" id="CAF1510551.1"/>
    </source>
</evidence>
<evidence type="ECO:0000256" key="1">
    <source>
        <dbReference type="ARBA" id="ARBA00022679"/>
    </source>
</evidence>